<protein>
    <submittedName>
        <fullName evidence="5">1-acyl-sn-glycerol-3-phosphate acyltransferases</fullName>
    </submittedName>
</protein>
<accession>A0A1I6T199</accession>
<dbReference type="EMBL" id="FPAG01000005">
    <property type="protein sequence ID" value="SFS83054.1"/>
    <property type="molecule type" value="Genomic_DNA"/>
</dbReference>
<keyword evidence="3 5" id="KW-0012">Acyltransferase</keyword>
<dbReference type="SUPFAM" id="SSF69593">
    <property type="entry name" value="Glycerol-3-phosphate (1)-acyltransferase"/>
    <property type="match status" value="1"/>
</dbReference>
<proteinExistence type="predicted"/>
<evidence type="ECO:0000259" key="4">
    <source>
        <dbReference type="SMART" id="SM00563"/>
    </source>
</evidence>
<evidence type="ECO:0000313" key="5">
    <source>
        <dbReference type="EMBL" id="SFS83054.1"/>
    </source>
</evidence>
<name>A0A1I6T199_9FLAO</name>
<dbReference type="Proteomes" id="UP000183209">
    <property type="component" value="Unassembled WGS sequence"/>
</dbReference>
<reference evidence="5 6" key="1">
    <citation type="submission" date="2016-10" db="EMBL/GenBank/DDBJ databases">
        <authorList>
            <person name="de Groot N.N."/>
        </authorList>
    </citation>
    <scope>NUCLEOTIDE SEQUENCE [LARGE SCALE GENOMIC DNA]</scope>
    <source>
        <strain evidence="5 6">CGMCC 1.6114</strain>
    </source>
</reference>
<dbReference type="PANTHER" id="PTHR10434">
    <property type="entry name" value="1-ACYL-SN-GLYCEROL-3-PHOSPHATE ACYLTRANSFERASE"/>
    <property type="match status" value="1"/>
</dbReference>
<evidence type="ECO:0000256" key="1">
    <source>
        <dbReference type="ARBA" id="ARBA00005189"/>
    </source>
</evidence>
<dbReference type="GO" id="GO:0006654">
    <property type="term" value="P:phosphatidic acid biosynthetic process"/>
    <property type="evidence" value="ECO:0007669"/>
    <property type="project" value="TreeGrafter"/>
</dbReference>
<evidence type="ECO:0000256" key="2">
    <source>
        <dbReference type="ARBA" id="ARBA00022679"/>
    </source>
</evidence>
<dbReference type="OrthoDB" id="9796839at2"/>
<dbReference type="AlphaFoldDB" id="A0A1I6T199"/>
<gene>
    <name evidence="5" type="ORF">SAMN04487906_1783</name>
</gene>
<dbReference type="GO" id="GO:0003841">
    <property type="term" value="F:1-acylglycerol-3-phosphate O-acyltransferase activity"/>
    <property type="evidence" value="ECO:0007669"/>
    <property type="project" value="TreeGrafter"/>
</dbReference>
<organism evidence="5 6">
    <name type="scientific">Zhouia amylolytica</name>
    <dbReference type="NCBI Taxonomy" id="376730"/>
    <lineage>
        <taxon>Bacteria</taxon>
        <taxon>Pseudomonadati</taxon>
        <taxon>Bacteroidota</taxon>
        <taxon>Flavobacteriia</taxon>
        <taxon>Flavobacteriales</taxon>
        <taxon>Flavobacteriaceae</taxon>
        <taxon>Zhouia</taxon>
    </lineage>
</organism>
<evidence type="ECO:0000313" key="6">
    <source>
        <dbReference type="Proteomes" id="UP000183209"/>
    </source>
</evidence>
<evidence type="ECO:0000256" key="3">
    <source>
        <dbReference type="ARBA" id="ARBA00023315"/>
    </source>
</evidence>
<dbReference type="PANTHER" id="PTHR10434:SF9">
    <property type="entry name" value="PHOSPHOLIPID_GLYCEROL ACYLTRANSFERASE DOMAIN-CONTAINING PROTEIN"/>
    <property type="match status" value="1"/>
</dbReference>
<feature type="domain" description="Phospholipid/glycerol acyltransferase" evidence="4">
    <location>
        <begin position="28"/>
        <end position="140"/>
    </location>
</feature>
<sequence>MRAISRFIFFKLMKWNISGEFPALKKYVIIVIPHTSWHDFYIGVLVRSISGFKMNFVAKKELFKPPFGWYFKAVGGAELDRTSGQNKVESIARMFKERDEFRLAIAPEGTRKKVEKLKTGFYYIAKEANVPIVMTALDFGKKQVKISNPFYPTEDREADFTIIKNFYKGVKGKVPENSFE</sequence>
<comment type="pathway">
    <text evidence="1">Lipid metabolism.</text>
</comment>
<dbReference type="Pfam" id="PF01553">
    <property type="entry name" value="Acyltransferase"/>
    <property type="match status" value="1"/>
</dbReference>
<dbReference type="SMART" id="SM00563">
    <property type="entry name" value="PlsC"/>
    <property type="match status" value="1"/>
</dbReference>
<keyword evidence="2 5" id="KW-0808">Transferase</keyword>
<dbReference type="InterPro" id="IPR002123">
    <property type="entry name" value="Plipid/glycerol_acylTrfase"/>
</dbReference>